<dbReference type="EMBL" id="CP002432">
    <property type="protein sequence ID" value="ADU66043.1"/>
    <property type="molecule type" value="Genomic_DNA"/>
</dbReference>
<dbReference type="PROSITE" id="PS50106">
    <property type="entry name" value="PDZ"/>
    <property type="match status" value="1"/>
</dbReference>
<dbReference type="MEROPS" id="S41.004"/>
<dbReference type="PANTHER" id="PTHR32060:SF30">
    <property type="entry name" value="CARBOXY-TERMINAL PROCESSING PROTEASE CTPA"/>
    <property type="match status" value="1"/>
</dbReference>
<evidence type="ECO:0000256" key="1">
    <source>
        <dbReference type="ARBA" id="ARBA00009179"/>
    </source>
</evidence>
<proteinExistence type="inferred from homology"/>
<keyword evidence="6" id="KW-0732">Signal</keyword>
<comment type="similarity">
    <text evidence="1 5">Belongs to the peptidase S41A family.</text>
</comment>
<dbReference type="AlphaFoldDB" id="E6W5L2"/>
<dbReference type="InterPro" id="IPR041489">
    <property type="entry name" value="PDZ_6"/>
</dbReference>
<keyword evidence="9" id="KW-1185">Reference proteome</keyword>
<evidence type="ECO:0000259" key="7">
    <source>
        <dbReference type="PROSITE" id="PS50106"/>
    </source>
</evidence>
<evidence type="ECO:0000256" key="6">
    <source>
        <dbReference type="SAM" id="SignalP"/>
    </source>
</evidence>
<dbReference type="NCBIfam" id="TIGR00225">
    <property type="entry name" value="prc"/>
    <property type="match status" value="1"/>
</dbReference>
<dbReference type="eggNOG" id="COG0793">
    <property type="taxonomic scope" value="Bacteria"/>
</dbReference>
<dbReference type="Pfam" id="PF03572">
    <property type="entry name" value="Peptidase_S41"/>
    <property type="match status" value="1"/>
</dbReference>
<dbReference type="KEGG" id="din:Selin_1308"/>
<dbReference type="Proteomes" id="UP000002572">
    <property type="component" value="Chromosome"/>
</dbReference>
<dbReference type="HOGENOM" id="CLU_017295_1_1_0"/>
<dbReference type="InParanoid" id="E6W5L2"/>
<dbReference type="CDD" id="cd07560">
    <property type="entry name" value="Peptidase_S41_CPP"/>
    <property type="match status" value="1"/>
</dbReference>
<dbReference type="FunFam" id="3.90.226.10:FF:000029">
    <property type="entry name" value="Peptidase, S41 family"/>
    <property type="match status" value="1"/>
</dbReference>
<accession>E6W5L2</accession>
<keyword evidence="3 5" id="KW-0378">Hydrolase</keyword>
<dbReference type="FunFam" id="2.30.42.10:FF:000063">
    <property type="entry name" value="Peptidase, S41 family"/>
    <property type="match status" value="1"/>
</dbReference>
<dbReference type="SUPFAM" id="SSF52096">
    <property type="entry name" value="ClpP/crotonase"/>
    <property type="match status" value="1"/>
</dbReference>
<dbReference type="GO" id="GO:0004175">
    <property type="term" value="F:endopeptidase activity"/>
    <property type="evidence" value="ECO:0007669"/>
    <property type="project" value="TreeGrafter"/>
</dbReference>
<dbReference type="GO" id="GO:0007165">
    <property type="term" value="P:signal transduction"/>
    <property type="evidence" value="ECO:0007669"/>
    <property type="project" value="TreeGrafter"/>
</dbReference>
<dbReference type="InterPro" id="IPR029045">
    <property type="entry name" value="ClpP/crotonase-like_dom_sf"/>
</dbReference>
<dbReference type="STRING" id="653733.Selin_1308"/>
<name>E6W5L2_DESIS</name>
<evidence type="ECO:0000256" key="4">
    <source>
        <dbReference type="ARBA" id="ARBA00022825"/>
    </source>
</evidence>
<evidence type="ECO:0000313" key="9">
    <source>
        <dbReference type="Proteomes" id="UP000002572"/>
    </source>
</evidence>
<dbReference type="Gene3D" id="3.90.226.10">
    <property type="entry name" value="2-enoyl-CoA Hydratase, Chain A, domain 1"/>
    <property type="match status" value="1"/>
</dbReference>
<evidence type="ECO:0000256" key="2">
    <source>
        <dbReference type="ARBA" id="ARBA00022670"/>
    </source>
</evidence>
<dbReference type="Pfam" id="PF17820">
    <property type="entry name" value="PDZ_6"/>
    <property type="match status" value="1"/>
</dbReference>
<keyword evidence="2 5" id="KW-0645">Protease</keyword>
<dbReference type="InterPro" id="IPR004447">
    <property type="entry name" value="Peptidase_S41A"/>
</dbReference>
<dbReference type="Pfam" id="PF22694">
    <property type="entry name" value="CtpB_N-like"/>
    <property type="match status" value="1"/>
</dbReference>
<dbReference type="GO" id="GO:0008236">
    <property type="term" value="F:serine-type peptidase activity"/>
    <property type="evidence" value="ECO:0007669"/>
    <property type="project" value="UniProtKB-KW"/>
</dbReference>
<dbReference type="InterPro" id="IPR055210">
    <property type="entry name" value="CtpA/B_N"/>
</dbReference>
<evidence type="ECO:0000256" key="5">
    <source>
        <dbReference type="RuleBase" id="RU004404"/>
    </source>
</evidence>
<organism evidence="8 9">
    <name type="scientific">Desulfurispirillum indicum (strain ATCC BAA-1389 / DSM 22839 / S5)</name>
    <dbReference type="NCBI Taxonomy" id="653733"/>
    <lineage>
        <taxon>Bacteria</taxon>
        <taxon>Pseudomonadati</taxon>
        <taxon>Chrysiogenota</taxon>
        <taxon>Chrysiogenia</taxon>
        <taxon>Chrysiogenales</taxon>
        <taxon>Chrysiogenaceae</taxon>
        <taxon>Desulfurispirillum</taxon>
    </lineage>
</organism>
<dbReference type="RefSeq" id="WP_013505924.1">
    <property type="nucleotide sequence ID" value="NC_014836.1"/>
</dbReference>
<protein>
    <submittedName>
        <fullName evidence="8">Carboxyl-terminal protease</fullName>
    </submittedName>
</protein>
<sequence>MKKILFVVAIFATMAATAFAINNDLLRQQLKLFSETLSYINVNYVEVPDQKELIYGAIQGMLTTLDPHSSFMKPETYQEFKTDTRGEFGGLGIQIAIRDRVLTVIAPIEDTPAWKAGIKSGDRIIRIENQATEGMSVMDAVRILRGEPNTPVTITIWREGQSTGKDFTIVRDIIKVKSVRHERYGDIGYVRITNFNENTSSELRDSLKDLESQPLSGLVLDMRNNPGGLLNQAIDVTSAFISPNKLVVYTEGRTSSRTELHSKVFDNKQREYPMVVLVNGGSASASEIVSGALQDYKRAIIMGTQTFGKASVQTVIPLSDGSGMRLTTARYYTPFGGAIQGVGITPDVIVEQGRIVRDEGTEGMREADIPGHIRGEFEGIPAEDNSTSEMPLDDLQLLRAIDVLSAIHVFGGKLDLNNK</sequence>
<feature type="chain" id="PRO_5003213956" evidence="6">
    <location>
        <begin position="21"/>
        <end position="419"/>
    </location>
</feature>
<dbReference type="GO" id="GO:0030288">
    <property type="term" value="C:outer membrane-bounded periplasmic space"/>
    <property type="evidence" value="ECO:0007669"/>
    <property type="project" value="TreeGrafter"/>
</dbReference>
<dbReference type="GO" id="GO:0006508">
    <property type="term" value="P:proteolysis"/>
    <property type="evidence" value="ECO:0007669"/>
    <property type="project" value="UniProtKB-KW"/>
</dbReference>
<dbReference type="PANTHER" id="PTHR32060">
    <property type="entry name" value="TAIL-SPECIFIC PROTEASE"/>
    <property type="match status" value="1"/>
</dbReference>
<gene>
    <name evidence="8" type="ordered locus">Selin_1308</name>
</gene>
<dbReference type="InterPro" id="IPR036034">
    <property type="entry name" value="PDZ_sf"/>
</dbReference>
<dbReference type="CDD" id="cd06782">
    <property type="entry name" value="cpPDZ_CPP-like"/>
    <property type="match status" value="1"/>
</dbReference>
<evidence type="ECO:0000313" key="8">
    <source>
        <dbReference type="EMBL" id="ADU66043.1"/>
    </source>
</evidence>
<keyword evidence="4 5" id="KW-0720">Serine protease</keyword>
<dbReference type="SMART" id="SM00245">
    <property type="entry name" value="TSPc"/>
    <property type="match status" value="1"/>
</dbReference>
<dbReference type="Gene3D" id="3.30.750.44">
    <property type="match status" value="1"/>
</dbReference>
<evidence type="ECO:0000256" key="3">
    <source>
        <dbReference type="ARBA" id="ARBA00022801"/>
    </source>
</evidence>
<feature type="signal peptide" evidence="6">
    <location>
        <begin position="1"/>
        <end position="20"/>
    </location>
</feature>
<dbReference type="InterPro" id="IPR005151">
    <property type="entry name" value="Tail-specific_protease"/>
</dbReference>
<dbReference type="Gene3D" id="2.30.42.10">
    <property type="match status" value="1"/>
</dbReference>
<dbReference type="SMART" id="SM00228">
    <property type="entry name" value="PDZ"/>
    <property type="match status" value="1"/>
</dbReference>
<reference evidence="8 9" key="1">
    <citation type="submission" date="2010-12" db="EMBL/GenBank/DDBJ databases">
        <title>Complete sequence of Desulfurispirillum indicum S5.</title>
        <authorList>
            <consortium name="US DOE Joint Genome Institute"/>
            <person name="Lucas S."/>
            <person name="Copeland A."/>
            <person name="Lapidus A."/>
            <person name="Cheng J.-F."/>
            <person name="Goodwin L."/>
            <person name="Pitluck S."/>
            <person name="Chertkov O."/>
            <person name="Held B."/>
            <person name="Detter J.C."/>
            <person name="Han C."/>
            <person name="Tapia R."/>
            <person name="Land M."/>
            <person name="Hauser L."/>
            <person name="Kyrpides N."/>
            <person name="Ivanova N."/>
            <person name="Mikhailova N."/>
            <person name="Haggblom M."/>
            <person name="Rauschenbach I."/>
            <person name="Bini E."/>
            <person name="Woyke T."/>
        </authorList>
    </citation>
    <scope>NUCLEOTIDE SEQUENCE [LARGE SCALE GENOMIC DNA]</scope>
    <source>
        <strain evidence="9">ATCC BAA-1389 / DSM 22839 / S5</strain>
    </source>
</reference>
<feature type="domain" description="PDZ" evidence="7">
    <location>
        <begin position="77"/>
        <end position="145"/>
    </location>
</feature>
<dbReference type="InterPro" id="IPR001478">
    <property type="entry name" value="PDZ"/>
</dbReference>
<dbReference type="SUPFAM" id="SSF50156">
    <property type="entry name" value="PDZ domain-like"/>
    <property type="match status" value="1"/>
</dbReference>